<feature type="domain" description="PET" evidence="7">
    <location>
        <begin position="53"/>
        <end position="162"/>
    </location>
</feature>
<keyword evidence="9" id="KW-1185">Reference proteome</keyword>
<dbReference type="InterPro" id="IPR047120">
    <property type="entry name" value="Pk/Esn/Tes"/>
</dbReference>
<dbReference type="EMBL" id="NCKV01001822">
    <property type="protein sequence ID" value="RWS27718.1"/>
    <property type="molecule type" value="Genomic_DNA"/>
</dbReference>
<dbReference type="PANTHER" id="PTHR24211">
    <property type="entry name" value="LIM DOMAIN-CONTAINING PROTEIN"/>
    <property type="match status" value="1"/>
</dbReference>
<dbReference type="PANTHER" id="PTHR24211:SF37">
    <property type="entry name" value="PROTEIN ESPINAS-LIKE PROTEIN"/>
    <property type="match status" value="1"/>
</dbReference>
<dbReference type="GO" id="GO:0008270">
    <property type="term" value="F:zinc ion binding"/>
    <property type="evidence" value="ECO:0007669"/>
    <property type="project" value="InterPro"/>
</dbReference>
<evidence type="ECO:0000256" key="3">
    <source>
        <dbReference type="ARBA" id="ARBA00022833"/>
    </source>
</evidence>
<dbReference type="SUPFAM" id="SSF57716">
    <property type="entry name" value="Glucocorticoid receptor-like (DNA-binding domain)"/>
    <property type="match status" value="1"/>
</dbReference>
<evidence type="ECO:0000256" key="5">
    <source>
        <dbReference type="PROSITE-ProRule" id="PRU00125"/>
    </source>
</evidence>
<dbReference type="Gene3D" id="2.10.110.10">
    <property type="entry name" value="Cysteine Rich Protein"/>
    <property type="match status" value="1"/>
</dbReference>
<evidence type="ECO:0000259" key="7">
    <source>
        <dbReference type="PROSITE" id="PS51303"/>
    </source>
</evidence>
<dbReference type="PROSITE" id="PS50023">
    <property type="entry name" value="LIM_DOMAIN_2"/>
    <property type="match status" value="1"/>
</dbReference>
<dbReference type="InterPro" id="IPR001781">
    <property type="entry name" value="Znf_LIM"/>
</dbReference>
<dbReference type="Proteomes" id="UP000288716">
    <property type="component" value="Unassembled WGS sequence"/>
</dbReference>
<dbReference type="CDD" id="cd09830">
    <property type="entry name" value="PET_LIMPETin_LIM-9"/>
    <property type="match status" value="1"/>
</dbReference>
<dbReference type="VEuPathDB" id="VectorBase:LDEU004322"/>
<keyword evidence="1 5" id="KW-0479">Metal-binding</keyword>
<gene>
    <name evidence="8" type="ORF">B4U80_01876</name>
</gene>
<dbReference type="AlphaFoldDB" id="A0A443SJK8"/>
<evidence type="ECO:0000313" key="9">
    <source>
        <dbReference type="Proteomes" id="UP000288716"/>
    </source>
</evidence>
<dbReference type="SMART" id="SM00132">
    <property type="entry name" value="LIM"/>
    <property type="match status" value="1"/>
</dbReference>
<evidence type="ECO:0000256" key="4">
    <source>
        <dbReference type="ARBA" id="ARBA00023038"/>
    </source>
</evidence>
<organism evidence="8 9">
    <name type="scientific">Leptotrombidium deliense</name>
    <dbReference type="NCBI Taxonomy" id="299467"/>
    <lineage>
        <taxon>Eukaryota</taxon>
        <taxon>Metazoa</taxon>
        <taxon>Ecdysozoa</taxon>
        <taxon>Arthropoda</taxon>
        <taxon>Chelicerata</taxon>
        <taxon>Arachnida</taxon>
        <taxon>Acari</taxon>
        <taxon>Acariformes</taxon>
        <taxon>Trombidiformes</taxon>
        <taxon>Prostigmata</taxon>
        <taxon>Anystina</taxon>
        <taxon>Parasitengona</taxon>
        <taxon>Trombiculoidea</taxon>
        <taxon>Trombiculidae</taxon>
        <taxon>Leptotrombidium</taxon>
    </lineage>
</organism>
<sequence>MIRKSKLKQTNRVHTMCDCNPKVCNNCKCPRESHDIYHEEYVDVRNRIGLKATTTTASNSGDCRDKSSQQGYSWVPPGITSDKVEVYFRKFPEEKVPKKGSKGEKYRDNQLVRQLPRQDLALAYCKFIEPEVRNKFQQFVNTRNESALDIGYVQASLETNINCKNCGESMPIGDLAVIAPKFGEFDVGWHPYCFRCSVCDEPLVDLTYCEKLEKLFCERHYAETIKPRCSACDEN</sequence>
<dbReference type="Pfam" id="PF06297">
    <property type="entry name" value="PET"/>
    <property type="match status" value="1"/>
</dbReference>
<protein>
    <submittedName>
        <fullName evidence="8">Four and a half LIM domains protein 2-like isoform X2</fullName>
    </submittedName>
</protein>
<dbReference type="PROSITE" id="PS51303">
    <property type="entry name" value="PET"/>
    <property type="match status" value="1"/>
</dbReference>
<dbReference type="STRING" id="299467.A0A443SJK8"/>
<reference evidence="8 9" key="1">
    <citation type="journal article" date="2018" name="Gigascience">
        <title>Genomes of trombidid mites reveal novel predicted allergens and laterally-transferred genes associated with secondary metabolism.</title>
        <authorList>
            <person name="Dong X."/>
            <person name="Chaisiri K."/>
            <person name="Xia D."/>
            <person name="Armstrong S.D."/>
            <person name="Fang Y."/>
            <person name="Donnelly M.J."/>
            <person name="Kadowaki T."/>
            <person name="McGarry J.W."/>
            <person name="Darby A.C."/>
            <person name="Makepeace B.L."/>
        </authorList>
    </citation>
    <scope>NUCLEOTIDE SEQUENCE [LARGE SCALE GENOMIC DNA]</scope>
    <source>
        <strain evidence="8">UoL-UT</strain>
    </source>
</reference>
<evidence type="ECO:0000313" key="8">
    <source>
        <dbReference type="EMBL" id="RWS27718.1"/>
    </source>
</evidence>
<keyword evidence="3 5" id="KW-0862">Zinc</keyword>
<evidence type="ECO:0000256" key="1">
    <source>
        <dbReference type="ARBA" id="ARBA00022723"/>
    </source>
</evidence>
<feature type="domain" description="LIM zinc-binding" evidence="6">
    <location>
        <begin position="161"/>
        <end position="227"/>
    </location>
</feature>
<dbReference type="InterPro" id="IPR010442">
    <property type="entry name" value="PET_domain"/>
</dbReference>
<name>A0A443SJK8_9ACAR</name>
<dbReference type="OrthoDB" id="274660at2759"/>
<evidence type="ECO:0000256" key="2">
    <source>
        <dbReference type="ARBA" id="ARBA00022737"/>
    </source>
</evidence>
<proteinExistence type="predicted"/>
<keyword evidence="4 5" id="KW-0440">LIM domain</keyword>
<evidence type="ECO:0000259" key="6">
    <source>
        <dbReference type="PROSITE" id="PS50023"/>
    </source>
</evidence>
<comment type="caution">
    <text evidence="8">The sequence shown here is derived from an EMBL/GenBank/DDBJ whole genome shotgun (WGS) entry which is preliminary data.</text>
</comment>
<accession>A0A443SJK8</accession>
<keyword evidence="2" id="KW-0677">Repeat</keyword>
<dbReference type="Pfam" id="PF00412">
    <property type="entry name" value="LIM"/>
    <property type="match status" value="1"/>
</dbReference>